<evidence type="ECO:0000313" key="3">
    <source>
        <dbReference type="Proteomes" id="UP000307943"/>
    </source>
</evidence>
<dbReference type="EMBL" id="VDCQ01000032">
    <property type="protein sequence ID" value="TNJ64169.1"/>
    <property type="molecule type" value="Genomic_DNA"/>
</dbReference>
<reference evidence="2 3" key="1">
    <citation type="submission" date="2019-05" db="EMBL/GenBank/DDBJ databases">
        <title>We sequenced the genome of Paenibacillus hemerocallicola KCTC 33185 for further insight into its adaptation and study the phylogeny of Paenibacillus.</title>
        <authorList>
            <person name="Narsing Rao M.P."/>
        </authorList>
    </citation>
    <scope>NUCLEOTIDE SEQUENCE [LARGE SCALE GENOMIC DNA]</scope>
    <source>
        <strain evidence="2 3">KCTC 33185</strain>
    </source>
</reference>
<sequence>MTVSQHLMTSSVPIPDWWITDADSIERELTERVAVGESTRLSVSPGGRHVYAAYYGLAEPEWKGTANFNSALGAKNPDAYYSRNNRTRPVLCIIGGIHGHEIEGMASALSVIRILESGLDLAGNPQPELATKLSRLRVIVIPLANPDGRARVPYRGWSGIPQDEMTRWGQGTRSNGELYRWQPCKAVHPMKGDVGILGGYFDDNGVNMMHDDWAEPMSETTKALLRLVAAEGPDCLINLHSYSSAPGVLPTAYVPDSQQRRIDAFASKLYARLADRGHSHGKQPADLIGVGLASAEAPLNLQSLLYHVGADLPILFESPHGVVSPTAAPFGYEAILDVHHQLFELAAEELLAGRMVKG</sequence>
<dbReference type="InterPro" id="IPR000834">
    <property type="entry name" value="Peptidase_M14"/>
</dbReference>
<dbReference type="AlphaFoldDB" id="A0A5C4T7A8"/>
<dbReference type="GO" id="GO:0008270">
    <property type="term" value="F:zinc ion binding"/>
    <property type="evidence" value="ECO:0007669"/>
    <property type="project" value="InterPro"/>
</dbReference>
<organism evidence="2 3">
    <name type="scientific">Paenibacillus hemerocallicola</name>
    <dbReference type="NCBI Taxonomy" id="1172614"/>
    <lineage>
        <taxon>Bacteria</taxon>
        <taxon>Bacillati</taxon>
        <taxon>Bacillota</taxon>
        <taxon>Bacilli</taxon>
        <taxon>Bacillales</taxon>
        <taxon>Paenibacillaceae</taxon>
        <taxon>Paenibacillus</taxon>
    </lineage>
</organism>
<dbReference type="GO" id="GO:0006508">
    <property type="term" value="P:proteolysis"/>
    <property type="evidence" value="ECO:0007669"/>
    <property type="project" value="InterPro"/>
</dbReference>
<dbReference type="Pfam" id="PF00246">
    <property type="entry name" value="Peptidase_M14"/>
    <property type="match status" value="1"/>
</dbReference>
<evidence type="ECO:0000313" key="2">
    <source>
        <dbReference type="EMBL" id="TNJ64169.1"/>
    </source>
</evidence>
<dbReference type="SUPFAM" id="SSF53187">
    <property type="entry name" value="Zn-dependent exopeptidases"/>
    <property type="match status" value="1"/>
</dbReference>
<protein>
    <recommendedName>
        <fullName evidence="1">Peptidase M14 domain-containing protein</fullName>
    </recommendedName>
</protein>
<dbReference type="Proteomes" id="UP000307943">
    <property type="component" value="Unassembled WGS sequence"/>
</dbReference>
<comment type="caution">
    <text evidence="2">The sequence shown here is derived from an EMBL/GenBank/DDBJ whole genome shotgun (WGS) entry which is preliminary data.</text>
</comment>
<evidence type="ECO:0000259" key="1">
    <source>
        <dbReference type="Pfam" id="PF00246"/>
    </source>
</evidence>
<dbReference type="RefSeq" id="WP_139604269.1">
    <property type="nucleotide sequence ID" value="NZ_VDCQ01000032.1"/>
</dbReference>
<feature type="domain" description="Peptidase M14" evidence="1">
    <location>
        <begin position="83"/>
        <end position="245"/>
    </location>
</feature>
<dbReference type="Gene3D" id="3.40.630.10">
    <property type="entry name" value="Zn peptidases"/>
    <property type="match status" value="1"/>
</dbReference>
<name>A0A5C4T7A8_9BACL</name>
<gene>
    <name evidence="2" type="ORF">FE784_21365</name>
</gene>
<dbReference type="GO" id="GO:0004181">
    <property type="term" value="F:metallocarboxypeptidase activity"/>
    <property type="evidence" value="ECO:0007669"/>
    <property type="project" value="InterPro"/>
</dbReference>
<accession>A0A5C4T7A8</accession>
<keyword evidence="3" id="KW-1185">Reference proteome</keyword>
<dbReference type="OrthoDB" id="1112800at2"/>
<proteinExistence type="predicted"/>